<gene>
    <name evidence="1" type="ORF">MRATA1EN3_LOCUS12223</name>
</gene>
<name>A0ACB0EK11_RANTA</name>
<organism evidence="1 2">
    <name type="scientific">Rangifer tarandus platyrhynchus</name>
    <name type="common">Svalbard reindeer</name>
    <dbReference type="NCBI Taxonomy" id="3082113"/>
    <lineage>
        <taxon>Eukaryota</taxon>
        <taxon>Metazoa</taxon>
        <taxon>Chordata</taxon>
        <taxon>Craniata</taxon>
        <taxon>Vertebrata</taxon>
        <taxon>Euteleostomi</taxon>
        <taxon>Mammalia</taxon>
        <taxon>Eutheria</taxon>
        <taxon>Laurasiatheria</taxon>
        <taxon>Artiodactyla</taxon>
        <taxon>Ruminantia</taxon>
        <taxon>Pecora</taxon>
        <taxon>Cervidae</taxon>
        <taxon>Odocoileinae</taxon>
        <taxon>Rangifer</taxon>
    </lineage>
</organism>
<dbReference type="EMBL" id="OX596105">
    <property type="protein sequence ID" value="CAI9701010.1"/>
    <property type="molecule type" value="Genomic_DNA"/>
</dbReference>
<evidence type="ECO:0000313" key="2">
    <source>
        <dbReference type="Proteomes" id="UP001162501"/>
    </source>
</evidence>
<dbReference type="Proteomes" id="UP001162501">
    <property type="component" value="Chromosome 21"/>
</dbReference>
<sequence length="166" mass="17112">MKPGNCSLALCPPDPRPTQAPLETRLWAEGRRQAWPQGSTTEAVGGRLVRRALGRLASLFLSWEGLGYPGFLGTPACARWEDPGVGWAGFLTGTGKDPPGPRGAGPDGFPGRGRARILEGQWVRGAGPTSAPSGRGPAALPSLAQLPAGDTSLLPPCPPPGPPARP</sequence>
<evidence type="ECO:0000313" key="1">
    <source>
        <dbReference type="EMBL" id="CAI9701010.1"/>
    </source>
</evidence>
<reference evidence="1" key="1">
    <citation type="submission" date="2023-05" db="EMBL/GenBank/DDBJ databases">
        <authorList>
            <consortium name="ELIXIR-Norway"/>
        </authorList>
    </citation>
    <scope>NUCLEOTIDE SEQUENCE</scope>
</reference>
<accession>A0ACB0EK11</accession>
<proteinExistence type="predicted"/>
<protein>
    <submittedName>
        <fullName evidence="1">Uncharacterized protein</fullName>
    </submittedName>
</protein>